<evidence type="ECO:0000313" key="7">
    <source>
        <dbReference type="EMBL" id="EMA32375.1"/>
    </source>
</evidence>
<feature type="transmembrane region" description="Helical" evidence="6">
    <location>
        <begin position="160"/>
        <end position="181"/>
    </location>
</feature>
<dbReference type="AlphaFoldDB" id="M0LK39"/>
<comment type="caution">
    <text evidence="7">The sequence shown here is derived from an EMBL/GenBank/DDBJ whole genome shotgun (WGS) entry which is preliminary data.</text>
</comment>
<keyword evidence="2 6" id="KW-0812">Transmembrane</keyword>
<dbReference type="RefSeq" id="WP_006673841.1">
    <property type="nucleotide sequence ID" value="NZ_AOMA01000146.1"/>
</dbReference>
<dbReference type="CDD" id="cd06530">
    <property type="entry name" value="S26_SPase_I"/>
    <property type="match status" value="1"/>
</dbReference>
<dbReference type="OrthoDB" id="50404at2157"/>
<dbReference type="InterPro" id="IPR001733">
    <property type="entry name" value="Peptidase_S26B"/>
</dbReference>
<keyword evidence="4 6" id="KW-0472">Membrane</keyword>
<dbReference type="eggNOG" id="arCOG01740">
    <property type="taxonomic scope" value="Archaea"/>
</dbReference>
<name>M0LK39_9EURY</name>
<reference evidence="7 8" key="1">
    <citation type="journal article" date="2014" name="PLoS Genet.">
        <title>Phylogenetically driven sequencing of extremely halophilic archaea reveals strategies for static and dynamic osmo-response.</title>
        <authorList>
            <person name="Becker E.A."/>
            <person name="Seitzer P.M."/>
            <person name="Tritt A."/>
            <person name="Larsen D."/>
            <person name="Krusor M."/>
            <person name="Yao A.I."/>
            <person name="Wu D."/>
            <person name="Madern D."/>
            <person name="Eisen J.A."/>
            <person name="Darling A.E."/>
            <person name="Facciotti M.T."/>
        </authorList>
    </citation>
    <scope>NUCLEOTIDE SEQUENCE [LARGE SCALE GENOMIC DNA]</scope>
    <source>
        <strain evidence="7 8">JCM 10879</strain>
    </source>
</reference>
<dbReference type="GO" id="GO:0004252">
    <property type="term" value="F:serine-type endopeptidase activity"/>
    <property type="evidence" value="ECO:0007669"/>
    <property type="project" value="InterPro"/>
</dbReference>
<feature type="transmembrane region" description="Helical" evidence="6">
    <location>
        <begin position="346"/>
        <end position="364"/>
    </location>
</feature>
<evidence type="ECO:0000313" key="8">
    <source>
        <dbReference type="Proteomes" id="UP000011607"/>
    </source>
</evidence>
<feature type="compositionally biased region" description="Basic residues" evidence="5">
    <location>
        <begin position="376"/>
        <end position="385"/>
    </location>
</feature>
<dbReference type="Proteomes" id="UP000011607">
    <property type="component" value="Unassembled WGS sequence"/>
</dbReference>
<organism evidence="7 8">
    <name type="scientific">Halobiforma nitratireducens JCM 10879</name>
    <dbReference type="NCBI Taxonomy" id="1227454"/>
    <lineage>
        <taxon>Archaea</taxon>
        <taxon>Methanobacteriati</taxon>
        <taxon>Methanobacteriota</taxon>
        <taxon>Stenosarchaea group</taxon>
        <taxon>Halobacteria</taxon>
        <taxon>Halobacteriales</taxon>
        <taxon>Natrialbaceae</taxon>
        <taxon>Halobiforma</taxon>
    </lineage>
</organism>
<feature type="region of interest" description="Disordered" evidence="5">
    <location>
        <begin position="373"/>
        <end position="398"/>
    </location>
</feature>
<evidence type="ECO:0000256" key="6">
    <source>
        <dbReference type="SAM" id="Phobius"/>
    </source>
</evidence>
<evidence type="ECO:0000256" key="4">
    <source>
        <dbReference type="ARBA" id="ARBA00023136"/>
    </source>
</evidence>
<proteinExistence type="predicted"/>
<evidence type="ECO:0000256" key="3">
    <source>
        <dbReference type="ARBA" id="ARBA00022989"/>
    </source>
</evidence>
<evidence type="ECO:0000256" key="1">
    <source>
        <dbReference type="ARBA" id="ARBA00004370"/>
    </source>
</evidence>
<dbReference type="InterPro" id="IPR019533">
    <property type="entry name" value="Peptidase_S26"/>
</dbReference>
<accession>M0LK39</accession>
<keyword evidence="8" id="KW-1185">Reference proteome</keyword>
<dbReference type="NCBIfam" id="TIGR02228">
    <property type="entry name" value="sigpep_I_arch"/>
    <property type="match status" value="1"/>
</dbReference>
<dbReference type="STRING" id="1227454.C446_14724"/>
<dbReference type="InterPro" id="IPR036286">
    <property type="entry name" value="LexA/Signal_pep-like_sf"/>
</dbReference>
<keyword evidence="3 6" id="KW-1133">Transmembrane helix</keyword>
<evidence type="ECO:0000256" key="2">
    <source>
        <dbReference type="ARBA" id="ARBA00022692"/>
    </source>
</evidence>
<dbReference type="GO" id="GO:0016020">
    <property type="term" value="C:membrane"/>
    <property type="evidence" value="ECO:0007669"/>
    <property type="project" value="UniProtKB-SubCell"/>
</dbReference>
<dbReference type="PATRIC" id="fig|1227454.3.peg.3020"/>
<protein>
    <submittedName>
        <fullName evidence="7">Peptidase S26B, signal peptidase</fullName>
    </submittedName>
</protein>
<comment type="subcellular location">
    <subcellularLocation>
        <location evidence="1">Membrane</location>
    </subcellularLocation>
</comment>
<evidence type="ECO:0000256" key="5">
    <source>
        <dbReference type="SAM" id="MobiDB-lite"/>
    </source>
</evidence>
<dbReference type="EMBL" id="AOMA01000146">
    <property type="protein sequence ID" value="EMA32375.1"/>
    <property type="molecule type" value="Genomic_DNA"/>
</dbReference>
<dbReference type="GO" id="GO:0006465">
    <property type="term" value="P:signal peptide processing"/>
    <property type="evidence" value="ECO:0007669"/>
    <property type="project" value="InterPro"/>
</dbReference>
<dbReference type="SUPFAM" id="SSF51306">
    <property type="entry name" value="LexA/Signal peptidase"/>
    <property type="match status" value="1"/>
</dbReference>
<gene>
    <name evidence="7" type="ORF">C446_14724</name>
</gene>
<feature type="transmembrane region" description="Helical" evidence="6">
    <location>
        <begin position="217"/>
        <end position="236"/>
    </location>
</feature>
<sequence>MIRRGVSRGLQGVAIVVLVALLAGQLLGQPILLGFVETGSMEPTIETGDGFVAVPSEVTDDPAVGDVVVFDAQEIEGGGLTTHRVVAETDRGYVTQGDANPFTDQDGGEPPVQDGQIVAVALQVNDDVVTVPNLGTAVMAIGEGLEWGQRWLATTLGIRAFLDTAGIAYLLLGLSLFLYAVETLRERRRPTGRSALASERPGPAGDRAEYETLDPRLLAGILALLVVVAASAAMIAPAGTHSYDVISAEFESERPMVIEQGTTDEISYEVDNGGIVPVVAYLESGSEGVDAESGPTTVGSRSSEAVPVSITAPAETGHYPVYVTEHRYLYVLPAPVLDALYDLHPWVPALTILAILGGGFYWLGRRLLGPAEPRAQRRTARRRRTDRPNGDRRTRRSR</sequence>